<reference evidence="3 4" key="1">
    <citation type="journal article" date="2014" name="PLoS Genet.">
        <title>Analysis of the Phlebiopsis gigantea genome, transcriptome and secretome provides insight into its pioneer colonization strategies of wood.</title>
        <authorList>
            <person name="Hori C."/>
            <person name="Ishida T."/>
            <person name="Igarashi K."/>
            <person name="Samejima M."/>
            <person name="Suzuki H."/>
            <person name="Master E."/>
            <person name="Ferreira P."/>
            <person name="Ruiz-Duenas F.J."/>
            <person name="Held B."/>
            <person name="Canessa P."/>
            <person name="Larrondo L.F."/>
            <person name="Schmoll M."/>
            <person name="Druzhinina I.S."/>
            <person name="Kubicek C.P."/>
            <person name="Gaskell J.A."/>
            <person name="Kersten P."/>
            <person name="St John F."/>
            <person name="Glasner J."/>
            <person name="Sabat G."/>
            <person name="Splinter BonDurant S."/>
            <person name="Syed K."/>
            <person name="Yadav J."/>
            <person name="Mgbeahuruike A.C."/>
            <person name="Kovalchuk A."/>
            <person name="Asiegbu F.O."/>
            <person name="Lackner G."/>
            <person name="Hoffmeister D."/>
            <person name="Rencoret J."/>
            <person name="Gutierrez A."/>
            <person name="Sun H."/>
            <person name="Lindquist E."/>
            <person name="Barry K."/>
            <person name="Riley R."/>
            <person name="Grigoriev I.V."/>
            <person name="Henrissat B."/>
            <person name="Kues U."/>
            <person name="Berka R.M."/>
            <person name="Martinez A.T."/>
            <person name="Covert S.F."/>
            <person name="Blanchette R.A."/>
            <person name="Cullen D."/>
        </authorList>
    </citation>
    <scope>NUCLEOTIDE SEQUENCE [LARGE SCALE GENOMIC DNA]</scope>
    <source>
        <strain evidence="3 4">11061_1 CR5-6</strain>
    </source>
</reference>
<feature type="region of interest" description="Disordered" evidence="1">
    <location>
        <begin position="1"/>
        <end position="24"/>
    </location>
</feature>
<evidence type="ECO:0000259" key="2">
    <source>
        <dbReference type="PROSITE" id="PS50181"/>
    </source>
</evidence>
<evidence type="ECO:0000313" key="4">
    <source>
        <dbReference type="Proteomes" id="UP000053257"/>
    </source>
</evidence>
<proteinExistence type="predicted"/>
<dbReference type="CDD" id="cd09917">
    <property type="entry name" value="F-box_SF"/>
    <property type="match status" value="1"/>
</dbReference>
<keyword evidence="4" id="KW-1185">Reference proteome</keyword>
<name>A0A0C3PQE6_PHLG1</name>
<protein>
    <recommendedName>
        <fullName evidence="2">F-box domain-containing protein</fullName>
    </recommendedName>
</protein>
<dbReference type="InterPro" id="IPR001810">
    <property type="entry name" value="F-box_dom"/>
</dbReference>
<feature type="domain" description="F-box" evidence="2">
    <location>
        <begin position="35"/>
        <end position="84"/>
    </location>
</feature>
<dbReference type="STRING" id="745531.A0A0C3PQE6"/>
<evidence type="ECO:0000313" key="3">
    <source>
        <dbReference type="EMBL" id="KIP09288.1"/>
    </source>
</evidence>
<dbReference type="OrthoDB" id="2322499at2759"/>
<dbReference type="AlphaFoldDB" id="A0A0C3PQE6"/>
<accession>A0A0C3PQE6</accession>
<dbReference type="InterPro" id="IPR036047">
    <property type="entry name" value="F-box-like_dom_sf"/>
</dbReference>
<gene>
    <name evidence="3" type="ORF">PHLGIDRAFT_126440</name>
</gene>
<dbReference type="HOGENOM" id="CLU_010790_0_0_1"/>
<organism evidence="3 4">
    <name type="scientific">Phlebiopsis gigantea (strain 11061_1 CR5-6)</name>
    <name type="common">White-rot fungus</name>
    <name type="synonym">Peniophora gigantea</name>
    <dbReference type="NCBI Taxonomy" id="745531"/>
    <lineage>
        <taxon>Eukaryota</taxon>
        <taxon>Fungi</taxon>
        <taxon>Dikarya</taxon>
        <taxon>Basidiomycota</taxon>
        <taxon>Agaricomycotina</taxon>
        <taxon>Agaricomycetes</taxon>
        <taxon>Polyporales</taxon>
        <taxon>Phanerochaetaceae</taxon>
        <taxon>Phlebiopsis</taxon>
    </lineage>
</organism>
<dbReference type="PROSITE" id="PS50181">
    <property type="entry name" value="FBOX"/>
    <property type="match status" value="1"/>
</dbReference>
<dbReference type="SUPFAM" id="SSF81383">
    <property type="entry name" value="F-box domain"/>
    <property type="match status" value="1"/>
</dbReference>
<dbReference type="Proteomes" id="UP000053257">
    <property type="component" value="Unassembled WGS sequence"/>
</dbReference>
<dbReference type="EMBL" id="KN840468">
    <property type="protein sequence ID" value="KIP09288.1"/>
    <property type="molecule type" value="Genomic_DNA"/>
</dbReference>
<evidence type="ECO:0000256" key="1">
    <source>
        <dbReference type="SAM" id="MobiDB-lite"/>
    </source>
</evidence>
<sequence length="363" mass="41539">MARHTETAEGSPEPAKKAKIAGRARGKGAGAKAKAFRLADVPVDVFCEIATHVLPIDLLHLARTSKAFRRVLMRRGARHVWQAAMKNETDIPVPPMPEDMAEPAWVHLLFSHFCHSCLKKGPHTPFWELRLRLCASCRKEDECEPVMGMHHALADHFDYDFEGDIGAVGVFEVMPVLSKGEAQKHTLMFGMHNYRNSDYKALERTLRRASIKERTEIVLARQETMKARREHAFRYLASWDLKQSHARSYDKHQIKLTRRKAIVAKLRELGYGPEFDTMTAQERGEFGDMREVAQFRPLTDRIWLSIKDACIEFMEEVRATHEDVGAVPGVRGWDGSDVIDYDYWKTQARSSFDPLSDYESILS</sequence>